<dbReference type="RefSeq" id="WP_069967212.1">
    <property type="nucleotide sequence ID" value="NZ_CM124774.1"/>
</dbReference>
<organism evidence="1">
    <name type="scientific">Desertifilum tharense IPPAS B-1220</name>
    <dbReference type="NCBI Taxonomy" id="1781255"/>
    <lineage>
        <taxon>Bacteria</taxon>
        <taxon>Bacillati</taxon>
        <taxon>Cyanobacteriota</taxon>
        <taxon>Cyanophyceae</taxon>
        <taxon>Desertifilales</taxon>
        <taxon>Desertifilaceae</taxon>
        <taxon>Desertifilum</taxon>
    </lineage>
</organism>
<name>A0A1E5QLH6_9CYAN</name>
<dbReference type="Gene3D" id="3.30.160.250">
    <property type="match status" value="1"/>
</dbReference>
<evidence type="ECO:0000313" key="1">
    <source>
        <dbReference type="EMBL" id="OEJ75213.1"/>
    </source>
</evidence>
<protein>
    <submittedName>
        <fullName evidence="1">Uncharacterized protein</fullName>
    </submittedName>
</protein>
<dbReference type="PANTHER" id="PTHR34504:SF2">
    <property type="entry name" value="UPF0150 PROTEIN SSL0259"/>
    <property type="match status" value="1"/>
</dbReference>
<dbReference type="PANTHER" id="PTHR34504">
    <property type="entry name" value="ANTITOXIN HICB"/>
    <property type="match status" value="1"/>
</dbReference>
<dbReference type="STRING" id="1781255.BH720_10870"/>
<sequence>MNQLKYRVNIIWSDEDNSYLVELPEFANDIQRYFTHGETYQEALSNAQEVLELLVESYQVEGKLLPQPHTLQAV</sequence>
<comment type="caution">
    <text evidence="1">The sequence shown here is derived from an EMBL/GenBank/DDBJ whole genome shotgun (WGS) entry which is preliminary data.</text>
</comment>
<proteinExistence type="predicted"/>
<dbReference type="AlphaFoldDB" id="A0A1E5QLH6"/>
<accession>A0A1E5QLH6</accession>
<reference evidence="1" key="1">
    <citation type="submission" date="2016-09" db="EMBL/GenBank/DDBJ databases">
        <title>Draft genome of thermotolerant cyanobacterium Desertifilum sp. strain IPPAS B-1220.</title>
        <authorList>
            <person name="Sinetova M.A."/>
            <person name="Bolakhan K."/>
            <person name="Zayadan B.K."/>
            <person name="Mironov K.S."/>
            <person name="Ustinova V."/>
            <person name="Kupriyanova E.V."/>
            <person name="Sidorov R.A."/>
            <person name="Skrypnik A.N."/>
            <person name="Gogoleva N.E."/>
            <person name="Gogolev Y.V."/>
            <person name="Los D.A."/>
        </authorList>
    </citation>
    <scope>NUCLEOTIDE SEQUENCE [LARGE SCALE GENOMIC DNA]</scope>
    <source>
        <strain evidence="1">IPPAS B-1220</strain>
    </source>
</reference>
<dbReference type="SUPFAM" id="SSF143100">
    <property type="entry name" value="TTHA1013/TTHA0281-like"/>
    <property type="match status" value="1"/>
</dbReference>
<dbReference type="InterPro" id="IPR035069">
    <property type="entry name" value="TTHA1013/TTHA0281-like"/>
</dbReference>
<dbReference type="InterPro" id="IPR051404">
    <property type="entry name" value="TA_system_antitoxin"/>
</dbReference>
<dbReference type="OrthoDB" id="3436513at2"/>
<dbReference type="EMBL" id="MJGC01000053">
    <property type="protein sequence ID" value="OEJ75213.1"/>
    <property type="molecule type" value="Genomic_DNA"/>
</dbReference>
<gene>
    <name evidence="1" type="ORF">BH720_10870</name>
</gene>